<feature type="region of interest" description="Disordered" evidence="1">
    <location>
        <begin position="186"/>
        <end position="212"/>
    </location>
</feature>
<keyword evidence="2" id="KW-0812">Transmembrane</keyword>
<comment type="caution">
    <text evidence="3">The sequence shown here is derived from an EMBL/GenBank/DDBJ whole genome shotgun (WGS) entry which is preliminary data.</text>
</comment>
<keyword evidence="2" id="KW-0472">Membrane</keyword>
<dbReference type="AlphaFoldDB" id="A0A4R1YZ91"/>
<evidence type="ECO:0000313" key="4">
    <source>
        <dbReference type="Proteomes" id="UP000295277"/>
    </source>
</evidence>
<feature type="compositionally biased region" description="Basic residues" evidence="1">
    <location>
        <begin position="193"/>
        <end position="204"/>
    </location>
</feature>
<sequence>MTAGLENRDERVSARAEIALPGVTETRWGYVVIAGGAVSRSAGAFERAAWIGGLALLSAVGALWLVLPLLGFFDLGVLVAPSGGLAVAGLALCWLAERGFLEEVQVDLEARSLRCTLSNARGGLRIRREVAFDEVGSVFVQRAERPGQPSKLFVRVGTGDDLIEVARGREAVLTVLQARMARDLQGSSLRKANPGRRMRRRRGLARPLTHAA</sequence>
<gene>
    <name evidence="3" type="ORF">EV216_104159</name>
</gene>
<evidence type="ECO:0000256" key="2">
    <source>
        <dbReference type="SAM" id="Phobius"/>
    </source>
</evidence>
<evidence type="ECO:0000313" key="3">
    <source>
        <dbReference type="EMBL" id="TCM86602.1"/>
    </source>
</evidence>
<keyword evidence="2" id="KW-1133">Transmembrane helix</keyword>
<dbReference type="EMBL" id="SLVM01000004">
    <property type="protein sequence ID" value="TCM86602.1"/>
    <property type="molecule type" value="Genomic_DNA"/>
</dbReference>
<name>A0A4R1YZ91_9RHOB</name>
<keyword evidence="4" id="KW-1185">Reference proteome</keyword>
<dbReference type="Proteomes" id="UP000295277">
    <property type="component" value="Unassembled WGS sequence"/>
</dbReference>
<proteinExistence type="predicted"/>
<protein>
    <submittedName>
        <fullName evidence="3">Uncharacterized protein</fullName>
    </submittedName>
</protein>
<dbReference type="RefSeq" id="WP_165899139.1">
    <property type="nucleotide sequence ID" value="NZ_SLVM01000004.1"/>
</dbReference>
<reference evidence="3 4" key="1">
    <citation type="submission" date="2019-03" db="EMBL/GenBank/DDBJ databases">
        <title>Genomic Encyclopedia of Type Strains, Phase IV (KMG-IV): sequencing the most valuable type-strain genomes for metagenomic binning, comparative biology and taxonomic classification.</title>
        <authorList>
            <person name="Goeker M."/>
        </authorList>
    </citation>
    <scope>NUCLEOTIDE SEQUENCE [LARGE SCALE GENOMIC DNA]</scope>
    <source>
        <strain evidence="3 4">DSM 21153</strain>
    </source>
</reference>
<accession>A0A4R1YZ91</accession>
<organism evidence="3 4">
    <name type="scientific">Rhodovulum steppense</name>
    <dbReference type="NCBI Taxonomy" id="540251"/>
    <lineage>
        <taxon>Bacteria</taxon>
        <taxon>Pseudomonadati</taxon>
        <taxon>Pseudomonadota</taxon>
        <taxon>Alphaproteobacteria</taxon>
        <taxon>Rhodobacterales</taxon>
        <taxon>Paracoccaceae</taxon>
        <taxon>Rhodovulum</taxon>
    </lineage>
</organism>
<feature type="transmembrane region" description="Helical" evidence="2">
    <location>
        <begin position="48"/>
        <end position="67"/>
    </location>
</feature>
<evidence type="ECO:0000256" key="1">
    <source>
        <dbReference type="SAM" id="MobiDB-lite"/>
    </source>
</evidence>
<feature type="transmembrane region" description="Helical" evidence="2">
    <location>
        <begin position="73"/>
        <end position="95"/>
    </location>
</feature>